<gene>
    <name evidence="1" type="ORF">NPIL_364701</name>
</gene>
<dbReference type="AlphaFoldDB" id="A0A8X6PUU4"/>
<accession>A0A8X6PUU4</accession>
<sequence>MLEITSGITNDTTDFCYKSVQAHLSHACSSISSWLCCYICIKHQQISIGLKQPLYSLKIDIWRVMSDFYMITRSFYQIVNACRFVLNQANLFAYHPQKTNNCVENFCKTKQQQSALTNLSRWPELFGEEMTIRKKTSKLPGHRDRLMFPRGVLTVGQNEGTGVLK</sequence>
<proteinExistence type="predicted"/>
<reference evidence="1" key="1">
    <citation type="submission" date="2020-08" db="EMBL/GenBank/DDBJ databases">
        <title>Multicomponent nature underlies the extraordinary mechanical properties of spider dragline silk.</title>
        <authorList>
            <person name="Kono N."/>
            <person name="Nakamura H."/>
            <person name="Mori M."/>
            <person name="Yoshida Y."/>
            <person name="Ohtoshi R."/>
            <person name="Malay A.D."/>
            <person name="Moran D.A.P."/>
            <person name="Tomita M."/>
            <person name="Numata K."/>
            <person name="Arakawa K."/>
        </authorList>
    </citation>
    <scope>NUCLEOTIDE SEQUENCE</scope>
</reference>
<keyword evidence="2" id="KW-1185">Reference proteome</keyword>
<protein>
    <submittedName>
        <fullName evidence="1">Uncharacterized protein</fullName>
    </submittedName>
</protein>
<dbReference type="Proteomes" id="UP000887013">
    <property type="component" value="Unassembled WGS sequence"/>
</dbReference>
<comment type="caution">
    <text evidence="1">The sequence shown here is derived from an EMBL/GenBank/DDBJ whole genome shotgun (WGS) entry which is preliminary data.</text>
</comment>
<evidence type="ECO:0000313" key="2">
    <source>
        <dbReference type="Proteomes" id="UP000887013"/>
    </source>
</evidence>
<name>A0A8X6PUU4_NEPPI</name>
<evidence type="ECO:0000313" key="1">
    <source>
        <dbReference type="EMBL" id="GFT90851.1"/>
    </source>
</evidence>
<dbReference type="EMBL" id="BMAW01025090">
    <property type="protein sequence ID" value="GFT90851.1"/>
    <property type="molecule type" value="Genomic_DNA"/>
</dbReference>
<organism evidence="1 2">
    <name type="scientific">Nephila pilipes</name>
    <name type="common">Giant wood spider</name>
    <name type="synonym">Nephila maculata</name>
    <dbReference type="NCBI Taxonomy" id="299642"/>
    <lineage>
        <taxon>Eukaryota</taxon>
        <taxon>Metazoa</taxon>
        <taxon>Ecdysozoa</taxon>
        <taxon>Arthropoda</taxon>
        <taxon>Chelicerata</taxon>
        <taxon>Arachnida</taxon>
        <taxon>Araneae</taxon>
        <taxon>Araneomorphae</taxon>
        <taxon>Entelegynae</taxon>
        <taxon>Araneoidea</taxon>
        <taxon>Nephilidae</taxon>
        <taxon>Nephila</taxon>
    </lineage>
</organism>